<evidence type="ECO:0000256" key="1">
    <source>
        <dbReference type="ARBA" id="ARBA00022729"/>
    </source>
</evidence>
<sequence>MKTIHRIYAVTSGVVSLYALIPNSFAVEWTGSGATPEWTIGENWQGGIAPVNDGTAVVDYVLGEGGVSVVDQAWSIGTISFLQGAGSYQVSGEMLTISGSNPGVASSNYIIRNRSSSQQFVSNDLQLSNHGVIWAENADLTLTGAMNIDSGLYLYLQAQSEQALTISGNISGDAGTLALNGGGSVELSGTNAFTANTRIKVWGDTTLVLSSDGALGNVTKDILLGSDSTTSAGTPALLTNGAITVTQTIRLTSSSGDRVSTVGGKSAHVSEFTGNILLNGTYPSNVMPLIVTAAEGGRVNVRGSIVREGHATGDKDTITKTGLGIVALYGNANHWSGETLIESGTLIVNGILSAGGGSVIAKDGATLAGVGTINRNVLIKTGATLSAGDIDTDGTTSLTGILAVNGNLSSEDGSFLLFDVGDRLNIDGDVAFGASTVSFSNIASWSDGRHLLISYTGNMTANELALALDVPSGWTLDATTTGEIAVIVIPEAGGASIFLGIICSLITLYLRSGAKMNRRKMQ</sequence>
<keyword evidence="1" id="KW-0732">Signal</keyword>
<reference evidence="3 4" key="1">
    <citation type="submission" date="2020-07" db="EMBL/GenBank/DDBJ databases">
        <authorList>
            <person name="Feng X."/>
        </authorList>
    </citation>
    <scope>NUCLEOTIDE SEQUENCE [LARGE SCALE GENOMIC DNA]</scope>
    <source>
        <strain evidence="3 4">JCM31066</strain>
    </source>
</reference>
<organism evidence="3 4">
    <name type="scientific">Ruficoccus amylovorans</name>
    <dbReference type="NCBI Taxonomy" id="1804625"/>
    <lineage>
        <taxon>Bacteria</taxon>
        <taxon>Pseudomonadati</taxon>
        <taxon>Verrucomicrobiota</taxon>
        <taxon>Opitutia</taxon>
        <taxon>Puniceicoccales</taxon>
        <taxon>Cerasicoccaceae</taxon>
        <taxon>Ruficoccus</taxon>
    </lineage>
</organism>
<keyword evidence="2" id="KW-1133">Transmembrane helix</keyword>
<proteinExistence type="predicted"/>
<evidence type="ECO:0000313" key="3">
    <source>
        <dbReference type="EMBL" id="MBC2593809.1"/>
    </source>
</evidence>
<accession>A0A842HC95</accession>
<dbReference type="RefSeq" id="WP_185674808.1">
    <property type="nucleotide sequence ID" value="NZ_JACHVB010000014.1"/>
</dbReference>
<gene>
    <name evidence="3" type="ORF">H5P28_06000</name>
</gene>
<dbReference type="SUPFAM" id="SSF51126">
    <property type="entry name" value="Pectin lyase-like"/>
    <property type="match status" value="1"/>
</dbReference>
<dbReference type="InterPro" id="IPR013425">
    <property type="entry name" value="Autotrns_rpt"/>
</dbReference>
<keyword evidence="2" id="KW-0472">Membrane</keyword>
<evidence type="ECO:0000256" key="2">
    <source>
        <dbReference type="SAM" id="Phobius"/>
    </source>
</evidence>
<keyword evidence="2" id="KW-0812">Transmembrane</keyword>
<feature type="transmembrane region" description="Helical" evidence="2">
    <location>
        <begin position="492"/>
        <end position="510"/>
    </location>
</feature>
<dbReference type="EMBL" id="JACHVB010000014">
    <property type="protein sequence ID" value="MBC2593809.1"/>
    <property type="molecule type" value="Genomic_DNA"/>
</dbReference>
<keyword evidence="4" id="KW-1185">Reference proteome</keyword>
<dbReference type="NCBIfam" id="TIGR02601">
    <property type="entry name" value="autotrns_rpt"/>
    <property type="match status" value="1"/>
</dbReference>
<dbReference type="AlphaFoldDB" id="A0A842HC95"/>
<comment type="caution">
    <text evidence="3">The sequence shown here is derived from an EMBL/GenBank/DDBJ whole genome shotgun (WGS) entry which is preliminary data.</text>
</comment>
<name>A0A842HC95_9BACT</name>
<evidence type="ECO:0008006" key="5">
    <source>
        <dbReference type="Google" id="ProtNLM"/>
    </source>
</evidence>
<protein>
    <recommendedName>
        <fullName evidence="5">Autotransporter-associated beta strand repeat protein</fullName>
    </recommendedName>
</protein>
<evidence type="ECO:0000313" key="4">
    <source>
        <dbReference type="Proteomes" id="UP000546464"/>
    </source>
</evidence>
<dbReference type="Proteomes" id="UP000546464">
    <property type="component" value="Unassembled WGS sequence"/>
</dbReference>
<dbReference type="InterPro" id="IPR011050">
    <property type="entry name" value="Pectin_lyase_fold/virulence"/>
</dbReference>